<gene>
    <name evidence="1" type="ORF">TRIATDRAFT_300866</name>
</gene>
<protein>
    <submittedName>
        <fullName evidence="1">Uncharacterized protein</fullName>
    </submittedName>
</protein>
<proteinExistence type="predicted"/>
<comment type="caution">
    <text evidence="1">The sequence shown here is derived from an EMBL/GenBank/DDBJ whole genome shotgun (WGS) entry which is preliminary data.</text>
</comment>
<reference evidence="1 2" key="1">
    <citation type="journal article" date="2011" name="Genome Biol.">
        <title>Comparative genome sequence analysis underscores mycoparasitism as the ancestral life style of Trichoderma.</title>
        <authorList>
            <person name="Kubicek C.P."/>
            <person name="Herrera-Estrella A."/>
            <person name="Seidl-Seiboth V."/>
            <person name="Martinez D.A."/>
            <person name="Druzhinina I.S."/>
            <person name="Thon M."/>
            <person name="Zeilinger S."/>
            <person name="Casas-Flores S."/>
            <person name="Horwitz B.A."/>
            <person name="Mukherjee P.K."/>
            <person name="Mukherjee M."/>
            <person name="Kredics L."/>
            <person name="Alcaraz L.D."/>
            <person name="Aerts A."/>
            <person name="Antal Z."/>
            <person name="Atanasova L."/>
            <person name="Cervantes-Badillo M.G."/>
            <person name="Challacombe J."/>
            <person name="Chertkov O."/>
            <person name="McCluskey K."/>
            <person name="Coulpier F."/>
            <person name="Deshpande N."/>
            <person name="von Doehren H."/>
            <person name="Ebbole D.J."/>
            <person name="Esquivel-Naranjo E.U."/>
            <person name="Fekete E."/>
            <person name="Flipphi M."/>
            <person name="Glaser F."/>
            <person name="Gomez-Rodriguez E.Y."/>
            <person name="Gruber S."/>
            <person name="Han C."/>
            <person name="Henrissat B."/>
            <person name="Hermosa R."/>
            <person name="Hernandez-Onate M."/>
            <person name="Karaffa L."/>
            <person name="Kosti I."/>
            <person name="Le Crom S."/>
            <person name="Lindquist E."/>
            <person name="Lucas S."/>
            <person name="Luebeck M."/>
            <person name="Luebeck P.S."/>
            <person name="Margeot A."/>
            <person name="Metz B."/>
            <person name="Misra M."/>
            <person name="Nevalainen H."/>
            <person name="Omann M."/>
            <person name="Packer N."/>
            <person name="Perrone G."/>
            <person name="Uresti-Rivera E.E."/>
            <person name="Salamov A."/>
            <person name="Schmoll M."/>
            <person name="Seiboth B."/>
            <person name="Shapiro H."/>
            <person name="Sukno S."/>
            <person name="Tamayo-Ramos J.A."/>
            <person name="Tisch D."/>
            <person name="Wiest A."/>
            <person name="Wilkinson H.H."/>
            <person name="Zhang M."/>
            <person name="Coutinho P.M."/>
            <person name="Kenerley C.M."/>
            <person name="Monte E."/>
            <person name="Baker S.E."/>
            <person name="Grigoriev I.V."/>
        </authorList>
    </citation>
    <scope>NUCLEOTIDE SEQUENCE [LARGE SCALE GENOMIC DNA]</scope>
    <source>
        <strain evidence="2">ATCC 20476 / IMI 206040</strain>
    </source>
</reference>
<dbReference type="Proteomes" id="UP000005426">
    <property type="component" value="Unassembled WGS sequence"/>
</dbReference>
<evidence type="ECO:0000313" key="2">
    <source>
        <dbReference type="Proteomes" id="UP000005426"/>
    </source>
</evidence>
<evidence type="ECO:0000313" key="1">
    <source>
        <dbReference type="EMBL" id="EHK42836.1"/>
    </source>
</evidence>
<dbReference type="HOGENOM" id="CLU_2574179_0_0_1"/>
<keyword evidence="2" id="KW-1185">Reference proteome</keyword>
<name>G9P373_HYPAI</name>
<organism evidence="1 2">
    <name type="scientific">Hypocrea atroviridis (strain ATCC 20476 / IMI 206040)</name>
    <name type="common">Trichoderma atroviride</name>
    <dbReference type="NCBI Taxonomy" id="452589"/>
    <lineage>
        <taxon>Eukaryota</taxon>
        <taxon>Fungi</taxon>
        <taxon>Dikarya</taxon>
        <taxon>Ascomycota</taxon>
        <taxon>Pezizomycotina</taxon>
        <taxon>Sordariomycetes</taxon>
        <taxon>Hypocreomycetidae</taxon>
        <taxon>Hypocreales</taxon>
        <taxon>Hypocreaceae</taxon>
        <taxon>Trichoderma</taxon>
    </lineage>
</organism>
<sequence>MPLSLWRAQSCKFSPLPISKTSSVILWAAIWRPSWRRLRFSSPWNYCRGIMACIYTNACEETGSKTRSPVLPVGFTDEITE</sequence>
<accession>G9P373</accession>
<dbReference type="AlphaFoldDB" id="G9P373"/>
<dbReference type="EMBL" id="ABDG02000026">
    <property type="protein sequence ID" value="EHK42836.1"/>
    <property type="molecule type" value="Genomic_DNA"/>
</dbReference>